<accession>A0ZXL9</accession>
<dbReference type="SUPFAM" id="SSF52540">
    <property type="entry name" value="P-loop containing nucleoside triphosphate hydrolases"/>
    <property type="match status" value="1"/>
</dbReference>
<evidence type="ECO:0000313" key="2">
    <source>
        <dbReference type="EMBL" id="CAK50811.1"/>
    </source>
</evidence>
<dbReference type="EMBL" id="AM279676">
    <property type="protein sequence ID" value="CAK50811.1"/>
    <property type="molecule type" value="Genomic_RNA"/>
</dbReference>
<keyword evidence="2" id="KW-0547">Nucleotide-binding</keyword>
<keyword evidence="2" id="KW-0378">Hydrolase</keyword>
<proteinExistence type="predicted"/>
<evidence type="ECO:0000259" key="1">
    <source>
        <dbReference type="PROSITE" id="PS51657"/>
    </source>
</evidence>
<name>A0ZXL9_9CLOS</name>
<feature type="domain" description="(+)RNA virus helicase C-terminal" evidence="1">
    <location>
        <begin position="1"/>
        <end position="274"/>
    </location>
</feature>
<dbReference type="InterPro" id="IPR027417">
    <property type="entry name" value="P-loop_NTPase"/>
</dbReference>
<reference evidence="2" key="1">
    <citation type="submission" date="2006-06" db="EMBL/GenBank/DDBJ databases">
        <title>Partial molecular characterization of the helicase gene of Fig leaf mottle-associated virus.</title>
        <authorList>
            <person name="Elbeaino T."/>
            <person name="Digiaro M."/>
            <person name="Martelli G."/>
        </authorList>
    </citation>
    <scope>NUCLEOTIDE SEQUENCE</scope>
    <source>
        <strain evidence="2">Massafra-1</strain>
    </source>
</reference>
<dbReference type="GO" id="GO:0005524">
    <property type="term" value="F:ATP binding"/>
    <property type="evidence" value="ECO:0007669"/>
    <property type="project" value="InterPro"/>
</dbReference>
<organism evidence="2">
    <name type="scientific">Fig leaf mottle-associated virus 1</name>
    <dbReference type="NCBI Taxonomy" id="349944"/>
    <lineage>
        <taxon>Viruses</taxon>
        <taxon>Riboviria</taxon>
        <taxon>Orthornavirae</taxon>
        <taxon>Kitrinoviricota</taxon>
        <taxon>Alsuviricetes</taxon>
        <taxon>Martellivirales</taxon>
        <taxon>Closteroviridae</taxon>
        <taxon>Closterovirus</taxon>
    </lineage>
</organism>
<dbReference type="Gene3D" id="3.40.50.300">
    <property type="entry name" value="P-loop containing nucleotide triphosphate hydrolases"/>
    <property type="match status" value="2"/>
</dbReference>
<dbReference type="InterPro" id="IPR027351">
    <property type="entry name" value="(+)RNA_virus_helicase_core_dom"/>
</dbReference>
<keyword evidence="2" id="KW-0067">ATP-binding</keyword>
<sequence>MGPTFCSRPPWRPRVIRFRLERDSGKKVARTIDSLAINALRVGHAKVVLIDECFLVHFGLLKVVIALSGAHQVFLYGDRQQIPFINRVQTFKCNNSEIDGKRMQIIKKNVSYRCPGDICKRLSEMKDERGNLCYPQGVKKGNPNRPDRSIEMFKITSEADVDVRPDDIVLTFTQDEKKKMAEELRKRRLKNMVKTVHEAQGKEAGNFCLVRLKMAEDSVFVSTGHNVVAMSRHTGSLRWYCVSRRMTEGIGLQLKTAMSYSDAVLMGVEHKQCS</sequence>
<protein>
    <submittedName>
        <fullName evidence="2">Polyprotein</fullName>
    </submittedName>
</protein>
<feature type="non-terminal residue" evidence="2">
    <location>
        <position position="1"/>
    </location>
</feature>
<keyword evidence="2" id="KW-0347">Helicase</keyword>
<feature type="non-terminal residue" evidence="2">
    <location>
        <position position="274"/>
    </location>
</feature>
<dbReference type="GO" id="GO:0004386">
    <property type="term" value="F:helicase activity"/>
    <property type="evidence" value="ECO:0007669"/>
    <property type="project" value="UniProtKB-KW"/>
</dbReference>
<dbReference type="Pfam" id="PF01443">
    <property type="entry name" value="Viral_helicase1"/>
    <property type="match status" value="1"/>
</dbReference>
<dbReference type="PROSITE" id="PS51657">
    <property type="entry name" value="PSRV_HELICASE"/>
    <property type="match status" value="1"/>
</dbReference>